<accession>A0A221LFI5</accession>
<reference evidence="1" key="1">
    <citation type="submission" date="2017-05" db="EMBL/GenBank/DDBJ databases">
        <title>New viruses from a metagenomic survey of invertebrates and Fucus.</title>
        <authorList>
            <person name="Waldron F.M."/>
            <person name="Obbard D.J."/>
        </authorList>
    </citation>
    <scope>NUCLEOTIDE SEQUENCE</scope>
    <source>
        <strain evidence="1">E6</strain>
    </source>
</reference>
<protein>
    <submittedName>
        <fullName evidence="1">Putative capsid</fullName>
    </submittedName>
</protein>
<organism evidence="1">
    <name type="scientific">Barns Ness breadcrumb sponge weivirus-like virus 3</name>
    <dbReference type="NCBI Taxonomy" id="2021890"/>
    <lineage>
        <taxon>Viruses</taxon>
        <taxon>Riboviria</taxon>
    </lineage>
</organism>
<sequence>MAKVSRNRAVLKRTLKKKRQGGKNLYGIKQGVGGITKSAFPRPKRTANKAASAVKYGLNAMHPSHLPLPRAVGGYSVIRTTDILSSNQPATLIGCFKGPGQQFTETCWLDTIYVSNREGGVDLPINDATGGGNAFFFGSAALAAQSMNGARMVPAAITVQIMNGKALQNADGICYIGRSKTVLDLMGDSRTWTTVMKELVSYSAPRLCSGGKLALRGVQVNAVPNNMSVLSDFVPRRLPQNGDQTWTEATFAADFEGFGPIFVYNPDRIDLKYLVTIEWRMRFDPLNPAYAGHSVHTPASESTWSKVIGEAESAGNGVVDIADVVADYGIVRALAPLLA</sequence>
<name>A0A221LFI5_9VIRU</name>
<proteinExistence type="predicted"/>
<evidence type="ECO:0000313" key="1">
    <source>
        <dbReference type="EMBL" id="ASM94033.1"/>
    </source>
</evidence>
<dbReference type="EMBL" id="MF190004">
    <property type="protein sequence ID" value="ASM94033.1"/>
    <property type="molecule type" value="Genomic_RNA"/>
</dbReference>